<evidence type="ECO:0000256" key="2">
    <source>
        <dbReference type="SAM" id="Phobius"/>
    </source>
</evidence>
<protein>
    <submittedName>
        <fullName evidence="3">Uncharacterized protein</fullName>
    </submittedName>
</protein>
<sequence>MKRFFAGIILCFLLFGCLSAEQEFEARMACARISTGSYLDVPECVSPNDCFSKVESVFATESDGLSFEGRQALFEYKSVLGRSWFFFNRANQEIDFIRKTCFGTASLSILPDHVNRARSDLSEGLKTLEKANEQAVAFMSIELRQLDFEDVNQAKEEPAFEAWVLLSSNLEELSIPVVASRTGLAMKISAVREKLSRIARKSGFGEAFVSSTSVWDLVPERVFVENAPQPVSVVLPSFWGFFKSFSNKLSEEEKQGNALSVLSTIPAFDFFEAISETAGAHDSVASEFFALVSTVNEKEKESRKNSARLEAEAMEKISEIKSRINALDFSEFEAWDENGWQELAERVNAAQSAEVGWYSVTAFSDGKEKFSIRVLELEKKASELKKQRVAHTASLGEQLDGWKKILLLTKALEENVFFLDSEMKDGLLNACEEHVKSVREKKKTVEWDAPLIEGIKARLFFLTEKFSDEKQIPRKLFFCKETLDAEVLLEKAEQDLQTALLEFENKTGECRLRLTELFDTKNEALESALPAYRLFLELSSANNSVETLENCENVWKQSVFLVTHHPKTKKIEERFGKMKRQLREIEEMTKAGGQPQADRDVEKKFGEIAAFFRNEKLVLSGKIPSFGELEKKMDTLEELIHRQYADAIVAFFEGTAVIRPTENAVIDLHSNEFVEAEIVFPSPGETLFEEEFRVFVGNIGRDVDVESFSFPVSTVIEKNNGIEVVFSQTAPRETIIRIRTRFFVSFSETEEWIGAHRETAMLLRTIRVESPVKAPSLLISVRLAPKEVRIEEVLVLVGSVAVDYSVSDSNVLFFIPGEKHQQAQIYYSLRSPIIENEHVRESPGLVTKTVSIRNRLDKTIPELWLSWKRPQAADQIRVFDQKNHEIPLQMEPESFRVRLKEIAPFQTVLFSIELSVPDERLFALGEKDRLRKELEELSADSTEAKLLLGELLGLSVDNQSGRERILSMEPKVAALISRAQSEQKGISEFELLLSNLERKKEEKKAESVSLRKIGKGNYAVEVDRRIESVPILISRAHQLATQKNFPGAMEVLIKANESLIAAIPELEKELMNGKKTVSDAWNKTQDLLAKEKLKPSEKALDWSGFDEAVYERNYGDAFFELERVKEQAALGSNRLNEAVFEKKRGLLEELDRLSEFNLKEMKSRLAFLNRILSASEEQKIRETGIVLGFSRQSIAGLSARIDQVATEKIKQNATEIRTLFDSNRYADGLLGLEEEPNVLTASTELERVSKETEFDVNSFRDLALAELIKAKQRAATDNESVSLLKKSKDFFDRQEYAKSILAAKEVRSSNGIGAGLTFLGADVPVFGIPLVIAVGVWLLFRRKKKKEEPKERTRVKLERIRSAV</sequence>
<keyword evidence="2" id="KW-0812">Transmembrane</keyword>
<reference evidence="3" key="2">
    <citation type="submission" date="2021-05" db="EMBL/GenBank/DDBJ databases">
        <title>Protein family content uncovers lineage relationships and bacterial pathway maintenance mechanisms in DPANN archaea.</title>
        <authorList>
            <person name="Castelle C.J."/>
            <person name="Meheust R."/>
            <person name="Jaffe A.L."/>
            <person name="Seitz K."/>
            <person name="Gong X."/>
            <person name="Baker B.J."/>
            <person name="Banfield J.F."/>
        </authorList>
    </citation>
    <scope>NUCLEOTIDE SEQUENCE</scope>
    <source>
        <strain evidence="3">RIFCSPLOWO2_01_FULL_AR10_48_17</strain>
    </source>
</reference>
<dbReference type="PROSITE" id="PS51257">
    <property type="entry name" value="PROKAR_LIPOPROTEIN"/>
    <property type="match status" value="1"/>
</dbReference>
<organism evidence="3 4">
    <name type="scientific">Candidatus Iainarchaeum sp</name>
    <dbReference type="NCBI Taxonomy" id="3101447"/>
    <lineage>
        <taxon>Archaea</taxon>
        <taxon>Candidatus Iainarchaeota</taxon>
        <taxon>Candidatus Iainarchaeia</taxon>
        <taxon>Candidatus Iainarchaeales</taxon>
        <taxon>Candidatus Iainarchaeaceae</taxon>
        <taxon>Candidatus Iainarchaeum</taxon>
    </lineage>
</organism>
<proteinExistence type="predicted"/>
<keyword evidence="2" id="KW-0472">Membrane</keyword>
<gene>
    <name evidence="3" type="ORF">J4215_06520</name>
</gene>
<keyword evidence="1" id="KW-0175">Coiled coil</keyword>
<feature type="coiled-coil region" evidence="1">
    <location>
        <begin position="986"/>
        <end position="1013"/>
    </location>
</feature>
<reference evidence="3" key="1">
    <citation type="submission" date="2021-03" db="EMBL/GenBank/DDBJ databases">
        <authorList>
            <person name="Jaffe A."/>
        </authorList>
    </citation>
    <scope>NUCLEOTIDE SEQUENCE</scope>
    <source>
        <strain evidence="3">RIFCSPLOWO2_01_FULL_AR10_48_17</strain>
    </source>
</reference>
<evidence type="ECO:0000313" key="3">
    <source>
        <dbReference type="EMBL" id="MBS3062207.1"/>
    </source>
</evidence>
<evidence type="ECO:0000256" key="1">
    <source>
        <dbReference type="SAM" id="Coils"/>
    </source>
</evidence>
<keyword evidence="2" id="KW-1133">Transmembrane helix</keyword>
<dbReference type="EMBL" id="JAGVWC010000014">
    <property type="protein sequence ID" value="MBS3062207.1"/>
    <property type="molecule type" value="Genomic_DNA"/>
</dbReference>
<feature type="coiled-coil region" evidence="1">
    <location>
        <begin position="920"/>
        <end position="947"/>
    </location>
</feature>
<comment type="caution">
    <text evidence="3">The sequence shown here is derived from an EMBL/GenBank/DDBJ whole genome shotgun (WGS) entry which is preliminary data.</text>
</comment>
<name>A0A8T4L6E8_9ARCH</name>
<feature type="transmembrane region" description="Helical" evidence="2">
    <location>
        <begin position="1316"/>
        <end position="1340"/>
    </location>
</feature>
<dbReference type="Proteomes" id="UP000675968">
    <property type="component" value="Unassembled WGS sequence"/>
</dbReference>
<accession>A0A8T4L6E8</accession>
<evidence type="ECO:0000313" key="4">
    <source>
        <dbReference type="Proteomes" id="UP000675968"/>
    </source>
</evidence>